<evidence type="ECO:0000256" key="1">
    <source>
        <dbReference type="SAM" id="MobiDB-lite"/>
    </source>
</evidence>
<sequence length="250" mass="27334">MNDDIERLDRERWSSGEPSESGDLRREWSVDRTECRITCCSADASALSAIVAREVAAAERLGYQLEWKTYEHDQLSDLPVALRGAGFEAEPVEAVLVRTEPLVNPPRADAPAVRVVTDPDTDLVDLIAIWQATGRRGIDQAVDTLRVQLRECAVSVHIAYSGGEPASCGRLHYGTTPAFAELAGGSTVPGLRCRGLYTELVYSRLAEAFSRLRTAVYVDALPTSAPILCGRGFRHVTNTRPYSYTPASIP</sequence>
<evidence type="ECO:0000313" key="3">
    <source>
        <dbReference type="EMBL" id="NKY31217.1"/>
    </source>
</evidence>
<comment type="caution">
    <text evidence="3">The sequence shown here is derived from an EMBL/GenBank/DDBJ whole genome shotgun (WGS) entry which is preliminary data.</text>
</comment>
<gene>
    <name evidence="3" type="ORF">HGB38_34200</name>
</gene>
<name>A0A7X6LBX5_9NOCA</name>
<feature type="compositionally biased region" description="Basic and acidic residues" evidence="1">
    <location>
        <begin position="1"/>
        <end position="14"/>
    </location>
</feature>
<dbReference type="EMBL" id="JAAXOS010000027">
    <property type="protein sequence ID" value="NKY31217.1"/>
    <property type="molecule type" value="Genomic_DNA"/>
</dbReference>
<dbReference type="RefSeq" id="WP_062975545.1">
    <property type="nucleotide sequence ID" value="NZ_JAAXOS010000027.1"/>
</dbReference>
<organism evidence="3 4">
    <name type="scientific">Nocardia gamkensis</name>
    <dbReference type="NCBI Taxonomy" id="352869"/>
    <lineage>
        <taxon>Bacteria</taxon>
        <taxon>Bacillati</taxon>
        <taxon>Actinomycetota</taxon>
        <taxon>Actinomycetes</taxon>
        <taxon>Mycobacteriales</taxon>
        <taxon>Nocardiaceae</taxon>
        <taxon>Nocardia</taxon>
    </lineage>
</organism>
<dbReference type="AlphaFoldDB" id="A0A7X6LBX5"/>
<feature type="domain" description="N-acetyltransferase" evidence="2">
    <location>
        <begin position="111"/>
        <end position="250"/>
    </location>
</feature>
<accession>A0A7X6LBX5</accession>
<dbReference type="Proteomes" id="UP000540698">
    <property type="component" value="Unassembled WGS sequence"/>
</dbReference>
<dbReference type="InterPro" id="IPR000182">
    <property type="entry name" value="GNAT_dom"/>
</dbReference>
<protein>
    <submittedName>
        <fullName evidence="3">GNAT family N-acetyltransferase</fullName>
    </submittedName>
</protein>
<reference evidence="3 4" key="1">
    <citation type="submission" date="2020-04" db="EMBL/GenBank/DDBJ databases">
        <title>MicrobeNet Type strains.</title>
        <authorList>
            <person name="Nicholson A.C."/>
        </authorList>
    </citation>
    <scope>NUCLEOTIDE SEQUENCE [LARGE SCALE GENOMIC DNA]</scope>
    <source>
        <strain evidence="3 4">DSM 44956</strain>
    </source>
</reference>
<proteinExistence type="predicted"/>
<keyword evidence="4" id="KW-1185">Reference proteome</keyword>
<dbReference type="GO" id="GO:0016747">
    <property type="term" value="F:acyltransferase activity, transferring groups other than amino-acyl groups"/>
    <property type="evidence" value="ECO:0007669"/>
    <property type="project" value="InterPro"/>
</dbReference>
<keyword evidence="3" id="KW-0808">Transferase</keyword>
<dbReference type="InterPro" id="IPR016181">
    <property type="entry name" value="Acyl_CoA_acyltransferase"/>
</dbReference>
<dbReference type="SUPFAM" id="SSF55729">
    <property type="entry name" value="Acyl-CoA N-acyltransferases (Nat)"/>
    <property type="match status" value="1"/>
</dbReference>
<dbReference type="PROSITE" id="PS51186">
    <property type="entry name" value="GNAT"/>
    <property type="match status" value="1"/>
</dbReference>
<evidence type="ECO:0000259" key="2">
    <source>
        <dbReference type="PROSITE" id="PS51186"/>
    </source>
</evidence>
<feature type="region of interest" description="Disordered" evidence="1">
    <location>
        <begin position="1"/>
        <end position="27"/>
    </location>
</feature>
<dbReference type="Gene3D" id="3.40.630.30">
    <property type="match status" value="1"/>
</dbReference>
<evidence type="ECO:0000313" key="4">
    <source>
        <dbReference type="Proteomes" id="UP000540698"/>
    </source>
</evidence>